<protein>
    <submittedName>
        <fullName evidence="3">Acyltransferase family protein</fullName>
    </submittedName>
</protein>
<feature type="transmembrane region" description="Helical" evidence="1">
    <location>
        <begin position="138"/>
        <end position="155"/>
    </location>
</feature>
<sequence length="327" mass="37959">MSSKRIEWIDNIKGLGIILIVWGHLYPTLWIKKWLYSFHLPLFFFISGYLRKKRNVKETAVSKAKSLLLPYMITAILSFPIGFVRDAVFNIETSLLERIGQLFYWNGSVGWNTPIWFLLVLFLVEVFYALIDELKVDNSLSIFIVWLFGLAFYILKIVLPFGLHIVCWMMPLYHLGVLVRERNLFDLVPAKWRWPSALFLIILGGLITFLMTDGIAEVYLGLLNHYIVYFINAAVVILGICLLSLGSKKLAFLQFFGRHSLFILCTHYLFLYFFQAVDRYIVGNKMFHYTLLPSVIMLLTTLLAYLLFFNLLKVVKKQIDRPGGASQ</sequence>
<feature type="transmembrane region" description="Helical" evidence="1">
    <location>
        <begin position="286"/>
        <end position="312"/>
    </location>
</feature>
<feature type="transmembrane region" description="Helical" evidence="1">
    <location>
        <begin position="34"/>
        <end position="50"/>
    </location>
</feature>
<keyword evidence="1" id="KW-0472">Membrane</keyword>
<evidence type="ECO:0000259" key="2">
    <source>
        <dbReference type="Pfam" id="PF01757"/>
    </source>
</evidence>
<dbReference type="Proteomes" id="UP000677616">
    <property type="component" value="Chromosome"/>
</dbReference>
<keyword evidence="3" id="KW-0012">Acyltransferase</keyword>
<dbReference type="InterPro" id="IPR002656">
    <property type="entry name" value="Acyl_transf_3_dom"/>
</dbReference>
<keyword evidence="4" id="KW-1185">Reference proteome</keyword>
<feature type="domain" description="Acyltransferase 3" evidence="2">
    <location>
        <begin position="7"/>
        <end position="307"/>
    </location>
</feature>
<keyword evidence="1" id="KW-1133">Transmembrane helix</keyword>
<gene>
    <name evidence="3" type="ORF">INT76_00060</name>
</gene>
<dbReference type="PANTHER" id="PTHR37312">
    <property type="entry name" value="MEMBRANE-BOUND ACYLTRANSFERASE YKRP-RELATED"/>
    <property type="match status" value="1"/>
</dbReference>
<dbReference type="EMBL" id="CP073084">
    <property type="protein sequence ID" value="QUE54327.1"/>
    <property type="molecule type" value="Genomic_DNA"/>
</dbReference>
<evidence type="ECO:0000313" key="4">
    <source>
        <dbReference type="Proteomes" id="UP000677616"/>
    </source>
</evidence>
<feature type="transmembrane region" description="Helical" evidence="1">
    <location>
        <begin position="255"/>
        <end position="274"/>
    </location>
</feature>
<dbReference type="GO" id="GO:0016746">
    <property type="term" value="F:acyltransferase activity"/>
    <property type="evidence" value="ECO:0007669"/>
    <property type="project" value="UniProtKB-KW"/>
</dbReference>
<reference evidence="3 4" key="1">
    <citation type="submission" date="2021-04" db="EMBL/GenBank/DDBJ databases">
        <title>Complete genome sequence of a novel Streptococcus species.</title>
        <authorList>
            <person name="Teng J.L.L."/>
        </authorList>
    </citation>
    <scope>NUCLEOTIDE SEQUENCE [LARGE SCALE GENOMIC DNA]</scope>
    <source>
        <strain evidence="3 4">HKU75</strain>
    </source>
</reference>
<accession>A0ABX7YL22</accession>
<keyword evidence="1" id="KW-0812">Transmembrane</keyword>
<feature type="transmembrane region" description="Helical" evidence="1">
    <location>
        <begin position="192"/>
        <end position="211"/>
    </location>
</feature>
<feature type="transmembrane region" description="Helical" evidence="1">
    <location>
        <begin position="71"/>
        <end position="91"/>
    </location>
</feature>
<feature type="transmembrane region" description="Helical" evidence="1">
    <location>
        <begin position="161"/>
        <end position="180"/>
    </location>
</feature>
<proteinExistence type="predicted"/>
<keyword evidence="3" id="KW-0808">Transferase</keyword>
<feature type="transmembrane region" description="Helical" evidence="1">
    <location>
        <begin position="111"/>
        <end position="131"/>
    </location>
</feature>
<dbReference type="Pfam" id="PF01757">
    <property type="entry name" value="Acyl_transf_3"/>
    <property type="match status" value="1"/>
</dbReference>
<organism evidence="3 4">
    <name type="scientific">Streptococcus oriscaviae</name>
    <dbReference type="NCBI Taxonomy" id="2781599"/>
    <lineage>
        <taxon>Bacteria</taxon>
        <taxon>Bacillati</taxon>
        <taxon>Bacillota</taxon>
        <taxon>Bacilli</taxon>
        <taxon>Lactobacillales</taxon>
        <taxon>Streptococcaceae</taxon>
        <taxon>Streptococcus</taxon>
    </lineage>
</organism>
<evidence type="ECO:0000256" key="1">
    <source>
        <dbReference type="SAM" id="Phobius"/>
    </source>
</evidence>
<dbReference type="InterPro" id="IPR052734">
    <property type="entry name" value="Nod_factor_acetyltransferase"/>
</dbReference>
<dbReference type="PANTHER" id="PTHR37312:SF1">
    <property type="entry name" value="MEMBRANE-BOUND ACYLTRANSFERASE YKRP-RELATED"/>
    <property type="match status" value="1"/>
</dbReference>
<feature type="transmembrane region" description="Helical" evidence="1">
    <location>
        <begin position="12"/>
        <end position="28"/>
    </location>
</feature>
<name>A0ABX7YL22_9STRE</name>
<feature type="transmembrane region" description="Helical" evidence="1">
    <location>
        <begin position="223"/>
        <end position="243"/>
    </location>
</feature>
<evidence type="ECO:0000313" key="3">
    <source>
        <dbReference type="EMBL" id="QUE54327.1"/>
    </source>
</evidence>